<dbReference type="SUPFAM" id="SSF56954">
    <property type="entry name" value="Outer membrane efflux proteins (OEP)"/>
    <property type="match status" value="1"/>
</dbReference>
<evidence type="ECO:0000256" key="2">
    <source>
        <dbReference type="SAM" id="Coils"/>
    </source>
</evidence>
<name>A0A5C6DV37_9BACT</name>
<evidence type="ECO:0000256" key="1">
    <source>
        <dbReference type="ARBA" id="ARBA00007613"/>
    </source>
</evidence>
<feature type="compositionally biased region" description="Low complexity" evidence="3">
    <location>
        <begin position="98"/>
        <end position="108"/>
    </location>
</feature>
<dbReference type="AlphaFoldDB" id="A0A5C6DV37"/>
<gene>
    <name evidence="4" type="primary">ttgI_2</name>
    <name evidence="4" type="ORF">Q31b_34890</name>
</gene>
<dbReference type="Pfam" id="PF02321">
    <property type="entry name" value="OEP"/>
    <property type="match status" value="2"/>
</dbReference>
<accession>A0A5C6DV37</accession>
<dbReference type="GO" id="GO:0015562">
    <property type="term" value="F:efflux transmembrane transporter activity"/>
    <property type="evidence" value="ECO:0007669"/>
    <property type="project" value="InterPro"/>
</dbReference>
<reference evidence="4 5" key="1">
    <citation type="submission" date="2019-02" db="EMBL/GenBank/DDBJ databases">
        <title>Deep-cultivation of Planctomycetes and their phenomic and genomic characterization uncovers novel biology.</title>
        <authorList>
            <person name="Wiegand S."/>
            <person name="Jogler M."/>
            <person name="Boedeker C."/>
            <person name="Pinto D."/>
            <person name="Vollmers J."/>
            <person name="Rivas-Marin E."/>
            <person name="Kohn T."/>
            <person name="Peeters S.H."/>
            <person name="Heuer A."/>
            <person name="Rast P."/>
            <person name="Oberbeckmann S."/>
            <person name="Bunk B."/>
            <person name="Jeske O."/>
            <person name="Meyerdierks A."/>
            <person name="Storesund J.E."/>
            <person name="Kallscheuer N."/>
            <person name="Luecker S."/>
            <person name="Lage O.M."/>
            <person name="Pohl T."/>
            <person name="Merkel B.J."/>
            <person name="Hornburger P."/>
            <person name="Mueller R.-W."/>
            <person name="Bruemmer F."/>
            <person name="Labrenz M."/>
            <person name="Spormann A.M."/>
            <person name="Op Den Camp H."/>
            <person name="Overmann J."/>
            <person name="Amann R."/>
            <person name="Jetten M.S.M."/>
            <person name="Mascher T."/>
            <person name="Medema M.H."/>
            <person name="Devos D.P."/>
            <person name="Kaster A.-K."/>
            <person name="Ovreas L."/>
            <person name="Rohde M."/>
            <person name="Galperin M.Y."/>
            <person name="Jogler C."/>
        </authorList>
    </citation>
    <scope>NUCLEOTIDE SEQUENCE [LARGE SCALE GENOMIC DNA]</scope>
    <source>
        <strain evidence="4 5">Q31b</strain>
    </source>
</reference>
<protein>
    <submittedName>
        <fullName evidence="4">Toluene efflux pump outer membrane protein TtgI</fullName>
    </submittedName>
</protein>
<dbReference type="InterPro" id="IPR003423">
    <property type="entry name" value="OMP_efflux"/>
</dbReference>
<feature type="region of interest" description="Disordered" evidence="3">
    <location>
        <begin position="98"/>
        <end position="154"/>
    </location>
</feature>
<proteinExistence type="inferred from homology"/>
<dbReference type="Gene3D" id="2.20.200.10">
    <property type="entry name" value="Outer membrane efflux proteins (OEP)"/>
    <property type="match status" value="1"/>
</dbReference>
<dbReference type="Proteomes" id="UP000315471">
    <property type="component" value="Unassembled WGS sequence"/>
</dbReference>
<sequence length="680" mass="74192">MNMIRKRSQAIKLLTPSRRVVDQTMRPSGAMFGVELVASSMVPSSTTLKRIVLSALLCGTLLTTNGCGIPGLRHAQSGSAMPGSYHWNNGIPFWSSSTTSSSNGLTLPPSSPSDKTQQDEPSLERIDDHLHSKDRINKEGDVSDGDNVDGAKLNAPQESGAFARFIRSASFLSPASQDDEKTKAIDEDIRELESEYSTTGGLTLSAVDDANTDGDTSMGNVIAAPNSPDDGLIDTDIGPSDRNVGVMPFENSAQLPTAVFYSDPYLLSLITDTLSGNQELKILSEEIRIACNESYARSGEYRPFVTLGAGAGFEKPGRHTREGAVEDQLEVAPGQDFPDPLGDFGVGANVSWELDIWNKLHNSQRAAAMRYLGTREGRNYIVTRVVAEVAENYYQLLALDNRLEILQSTIEIQQQSLKVAQAKKAAGRGTELAVQRFQAEVQKNLSERSLIAQEIVEVENRINFLAGRYPQPVERIDAEFVDLHLSTLGAGVPSELLQNRADIREAERQVAAAGLDIKVARARFYPSLSLTAGLGWNAFSTGYLFRTPESLIYGMAGELVGPLINKRAIKADYCSANAAQLQAIYNYQQTVLEAHIEVVNQITKAENYRRSIEVKKRQLEALQASVDAANKLFQNARAEYVEVLLAQRELMEAKIVLVETKQEQLAAIVNAYQALGGGGF</sequence>
<dbReference type="EMBL" id="SJPY01000005">
    <property type="protein sequence ID" value="TWU40144.1"/>
    <property type="molecule type" value="Genomic_DNA"/>
</dbReference>
<dbReference type="Gene3D" id="1.20.1600.10">
    <property type="entry name" value="Outer membrane efflux proteins (OEP)"/>
    <property type="match status" value="1"/>
</dbReference>
<keyword evidence="2" id="KW-0175">Coiled coil</keyword>
<comment type="similarity">
    <text evidence="1">Belongs to the outer membrane factor (OMF) (TC 1.B.17) family.</text>
</comment>
<evidence type="ECO:0000313" key="4">
    <source>
        <dbReference type="EMBL" id="TWU40144.1"/>
    </source>
</evidence>
<comment type="caution">
    <text evidence="4">The sequence shown here is derived from an EMBL/GenBank/DDBJ whole genome shotgun (WGS) entry which is preliminary data.</text>
</comment>
<feature type="coiled-coil region" evidence="2">
    <location>
        <begin position="605"/>
        <end position="639"/>
    </location>
</feature>
<evidence type="ECO:0000256" key="3">
    <source>
        <dbReference type="SAM" id="MobiDB-lite"/>
    </source>
</evidence>
<dbReference type="RefSeq" id="WP_231617628.1">
    <property type="nucleotide sequence ID" value="NZ_SJPY01000005.1"/>
</dbReference>
<dbReference type="PANTHER" id="PTHR30203">
    <property type="entry name" value="OUTER MEMBRANE CATION EFFLUX PROTEIN"/>
    <property type="match status" value="1"/>
</dbReference>
<organism evidence="4 5">
    <name type="scientific">Novipirellula aureliae</name>
    <dbReference type="NCBI Taxonomy" id="2527966"/>
    <lineage>
        <taxon>Bacteria</taxon>
        <taxon>Pseudomonadati</taxon>
        <taxon>Planctomycetota</taxon>
        <taxon>Planctomycetia</taxon>
        <taxon>Pirellulales</taxon>
        <taxon>Pirellulaceae</taxon>
        <taxon>Novipirellula</taxon>
    </lineage>
</organism>
<dbReference type="PANTHER" id="PTHR30203:SF30">
    <property type="entry name" value="OUTER MEMBRANE PROTEIN-RELATED"/>
    <property type="match status" value="1"/>
</dbReference>
<feature type="compositionally biased region" description="Basic and acidic residues" evidence="3">
    <location>
        <begin position="116"/>
        <end position="141"/>
    </location>
</feature>
<keyword evidence="5" id="KW-1185">Reference proteome</keyword>
<evidence type="ECO:0000313" key="5">
    <source>
        <dbReference type="Proteomes" id="UP000315471"/>
    </source>
</evidence>
<dbReference type="InterPro" id="IPR010131">
    <property type="entry name" value="MdtP/NodT-like"/>
</dbReference>